<proteinExistence type="predicted"/>
<dbReference type="OrthoDB" id="1269231at2"/>
<name>A0A0G3M3S7_CHRGL</name>
<dbReference type="Proteomes" id="UP000035213">
    <property type="component" value="Chromosome"/>
</dbReference>
<organism evidence="2 3">
    <name type="scientific">Chryseobacterium gallinarum</name>
    <dbReference type="NCBI Taxonomy" id="1324352"/>
    <lineage>
        <taxon>Bacteria</taxon>
        <taxon>Pseudomonadati</taxon>
        <taxon>Bacteroidota</taxon>
        <taxon>Flavobacteriia</taxon>
        <taxon>Flavobacteriales</taxon>
        <taxon>Weeksellaceae</taxon>
        <taxon>Chryseobacterium group</taxon>
        <taxon>Chryseobacterium</taxon>
    </lineage>
</organism>
<feature type="chain" id="PRO_5002558065" description="Plastocyanin-like domain-containing protein" evidence="1">
    <location>
        <begin position="22"/>
        <end position="130"/>
    </location>
</feature>
<keyword evidence="1" id="KW-0732">Signal</keyword>
<dbReference type="PATRIC" id="fig|1324352.5.peg.2543"/>
<dbReference type="EMBL" id="CP009928">
    <property type="protein sequence ID" value="AKK73275.1"/>
    <property type="molecule type" value="Genomic_DNA"/>
</dbReference>
<feature type="signal peptide" evidence="1">
    <location>
        <begin position="1"/>
        <end position="21"/>
    </location>
</feature>
<reference evidence="2 3" key="1">
    <citation type="submission" date="2014-11" db="EMBL/GenBank/DDBJ databases">
        <authorList>
            <person name="Park G.-S."/>
            <person name="Hong S.-J."/>
            <person name="Jung B.K."/>
            <person name="Khan A.R."/>
            <person name="Kwak Y."/>
            <person name="Shin J.-H."/>
        </authorList>
    </citation>
    <scope>NUCLEOTIDE SEQUENCE [LARGE SCALE GENOMIC DNA]</scope>
    <source>
        <strain evidence="2 3">DSM 27622</strain>
    </source>
</reference>
<evidence type="ECO:0000256" key="1">
    <source>
        <dbReference type="SAM" id="SignalP"/>
    </source>
</evidence>
<gene>
    <name evidence="2" type="ORF">OK18_12230</name>
</gene>
<accession>A0A0G3M3S7</accession>
<evidence type="ECO:0000313" key="3">
    <source>
        <dbReference type="Proteomes" id="UP000035213"/>
    </source>
</evidence>
<dbReference type="PROSITE" id="PS51257">
    <property type="entry name" value="PROKAR_LIPOPROTEIN"/>
    <property type="match status" value="1"/>
</dbReference>
<evidence type="ECO:0000313" key="2">
    <source>
        <dbReference type="EMBL" id="AKK73275.1"/>
    </source>
</evidence>
<evidence type="ECO:0008006" key="4">
    <source>
        <dbReference type="Google" id="ProtNLM"/>
    </source>
</evidence>
<sequence length="130" mass="14479">MKKLLTAILIGWVALSTTACKHPGKEAETITSIAPENTDNITKNVYTDSYGEKIEVTINATKNTATIHLDGKTYDLKKSDALPEYTASNEEYQYSDIKGNITFLKKNVDMVLFHLKKDKKETGPAKMASY</sequence>
<dbReference type="AlphaFoldDB" id="A0A0G3M3S7"/>
<dbReference type="KEGG" id="cgn:OK18_12230"/>
<protein>
    <recommendedName>
        <fullName evidence="4">Plastocyanin-like domain-containing protein</fullName>
    </recommendedName>
</protein>
<dbReference type="RefSeq" id="WP_050022412.1">
    <property type="nucleotide sequence ID" value="NZ_CP009928.1"/>
</dbReference>